<feature type="compositionally biased region" description="Polar residues" evidence="1">
    <location>
        <begin position="114"/>
        <end position="124"/>
    </location>
</feature>
<accession>A0A2T3ASA2</accession>
<proteinExistence type="predicted"/>
<evidence type="ECO:0000256" key="1">
    <source>
        <dbReference type="SAM" id="MobiDB-lite"/>
    </source>
</evidence>
<dbReference type="InterPro" id="IPR043837">
    <property type="entry name" value="Mtf2-like_C"/>
</dbReference>
<feature type="compositionally biased region" description="Basic and acidic residues" evidence="1">
    <location>
        <begin position="408"/>
        <end position="418"/>
    </location>
</feature>
<evidence type="ECO:0000313" key="4">
    <source>
        <dbReference type="Proteomes" id="UP000241818"/>
    </source>
</evidence>
<feature type="region of interest" description="Disordered" evidence="1">
    <location>
        <begin position="61"/>
        <end position="185"/>
    </location>
</feature>
<gene>
    <name evidence="3" type="ORF">M430DRAFT_37267</name>
</gene>
<dbReference type="AlphaFoldDB" id="A0A2T3ASA2"/>
<name>A0A2T3ASA2_AMORE</name>
<sequence length="583" mass="65617">MGSKAAMSAFPAPFSPNATTMLPFLYQTRTLASLYSRRGGLSIKPRYANLVSRRSFRQSTINYSSDDQTVETSRVPSEPTQQPVGGTDKGTGSPRIRRVLLSYAPPERERVSFSYDSNTSANEPQNDKDGYVLPRTEDTNDNEGGDGEVAGRSVVRRTPSRVKMPAWSTRSTPGKKGHSSGRQSEEFDIPWEEADHAGFKEFTSDGLPEETYQEMDEIDNLTSKSGPRQDRTSTITPSEKHAFQKIFSDIFARSRQSQKFGSASLEDDEEIEQAPGKDQSQRAKAKLDKIVGSAARIQSREEMEIAVNRYPPALRAAAARAIGLDAATQQSHEEVTEVDESVLDNDQLEQLRKPERDRVEGLMNSARTDFELWAVMEKEVFPLITKLGLEERPETDEPTKKRGRKTKRDQESLPREESNPTTSTLDTPDDGISPLAFYGPLYPSYLLLGLRLLDRSFAKPSPLTLSILPRIKSLGVISHVLGASTQLYNELLLIHWYRQDDFRGVLNLLSEMEQFGLDWDKESLEIVDDIVKMQAAVRRGDRGTTLKALWTLPEFAPDKFKSWRNKIRHALDERSRDASQLSY</sequence>
<reference evidence="3 4" key="1">
    <citation type="journal article" date="2018" name="New Phytol.">
        <title>Comparative genomics and transcriptomics depict ericoid mycorrhizal fungi as versatile saprotrophs and plant mutualists.</title>
        <authorList>
            <person name="Martino E."/>
            <person name="Morin E."/>
            <person name="Grelet G.A."/>
            <person name="Kuo A."/>
            <person name="Kohler A."/>
            <person name="Daghino S."/>
            <person name="Barry K.W."/>
            <person name="Cichocki N."/>
            <person name="Clum A."/>
            <person name="Dockter R.B."/>
            <person name="Hainaut M."/>
            <person name="Kuo R.C."/>
            <person name="LaButti K."/>
            <person name="Lindahl B.D."/>
            <person name="Lindquist E.A."/>
            <person name="Lipzen A."/>
            <person name="Khouja H.R."/>
            <person name="Magnuson J."/>
            <person name="Murat C."/>
            <person name="Ohm R.A."/>
            <person name="Singer S.W."/>
            <person name="Spatafora J.W."/>
            <person name="Wang M."/>
            <person name="Veneault-Fourrey C."/>
            <person name="Henrissat B."/>
            <person name="Grigoriev I.V."/>
            <person name="Martin F.M."/>
            <person name="Perotto S."/>
        </authorList>
    </citation>
    <scope>NUCLEOTIDE SEQUENCE [LARGE SCALE GENOMIC DNA]</scope>
    <source>
        <strain evidence="3 4">ATCC 22711</strain>
    </source>
</reference>
<keyword evidence="4" id="KW-1185">Reference proteome</keyword>
<dbReference type="OrthoDB" id="2444174at2759"/>
<dbReference type="Pfam" id="PF19189">
    <property type="entry name" value="Mtf2"/>
    <property type="match status" value="1"/>
</dbReference>
<organism evidence="3 4">
    <name type="scientific">Amorphotheca resinae ATCC 22711</name>
    <dbReference type="NCBI Taxonomy" id="857342"/>
    <lineage>
        <taxon>Eukaryota</taxon>
        <taxon>Fungi</taxon>
        <taxon>Dikarya</taxon>
        <taxon>Ascomycota</taxon>
        <taxon>Pezizomycotina</taxon>
        <taxon>Leotiomycetes</taxon>
        <taxon>Helotiales</taxon>
        <taxon>Amorphothecaceae</taxon>
        <taxon>Amorphotheca</taxon>
    </lineage>
</organism>
<feature type="compositionally biased region" description="Basic and acidic residues" evidence="1">
    <location>
        <begin position="391"/>
        <end position="400"/>
    </location>
</feature>
<dbReference type="RefSeq" id="XP_024717553.1">
    <property type="nucleotide sequence ID" value="XM_024867090.1"/>
</dbReference>
<dbReference type="InParanoid" id="A0A2T3ASA2"/>
<dbReference type="PANTHER" id="PTHR39468">
    <property type="entry name" value="CHROMOSOME 7, WHOLE GENOME SHOTGUN SEQUENCE"/>
    <property type="match status" value="1"/>
</dbReference>
<feature type="region of interest" description="Disordered" evidence="1">
    <location>
        <begin position="391"/>
        <end position="429"/>
    </location>
</feature>
<feature type="domain" description="Mtf2-like C-terminal" evidence="2">
    <location>
        <begin position="352"/>
        <end position="550"/>
    </location>
</feature>
<feature type="compositionally biased region" description="Basic and acidic residues" evidence="1">
    <location>
        <begin position="125"/>
        <end position="138"/>
    </location>
</feature>
<dbReference type="Proteomes" id="UP000241818">
    <property type="component" value="Unassembled WGS sequence"/>
</dbReference>
<dbReference type="STRING" id="857342.A0A2T3ASA2"/>
<evidence type="ECO:0000259" key="2">
    <source>
        <dbReference type="Pfam" id="PF19189"/>
    </source>
</evidence>
<protein>
    <recommendedName>
        <fullName evidence="2">Mtf2-like C-terminal domain-containing protein</fullName>
    </recommendedName>
</protein>
<feature type="compositionally biased region" description="Polar residues" evidence="1">
    <location>
        <begin position="61"/>
        <end position="84"/>
    </location>
</feature>
<dbReference type="InterPro" id="IPR040009">
    <property type="entry name" value="Mtf2/C5D6.12-like"/>
</dbReference>
<dbReference type="GeneID" id="36575171"/>
<dbReference type="GO" id="GO:0005739">
    <property type="term" value="C:mitochondrion"/>
    <property type="evidence" value="ECO:0007669"/>
    <property type="project" value="InterPro"/>
</dbReference>
<feature type="region of interest" description="Disordered" evidence="1">
    <location>
        <begin position="258"/>
        <end position="284"/>
    </location>
</feature>
<evidence type="ECO:0000313" key="3">
    <source>
        <dbReference type="EMBL" id="PSS09255.1"/>
    </source>
</evidence>
<dbReference type="EMBL" id="KZ679017">
    <property type="protein sequence ID" value="PSS09255.1"/>
    <property type="molecule type" value="Genomic_DNA"/>
</dbReference>
<dbReference type="PANTHER" id="PTHR39468:SF1">
    <property type="entry name" value="MTF2-LIKE C-TERMINAL DOMAIN-CONTAINING PROTEIN"/>
    <property type="match status" value="1"/>
</dbReference>